<dbReference type="RefSeq" id="WP_311829113.1">
    <property type="nucleotide sequence ID" value="NZ_JARQAJ010000001.1"/>
</dbReference>
<name>A0ABU3F6C1_9ENTE</name>
<feature type="compositionally biased region" description="Basic and acidic residues" evidence="1">
    <location>
        <begin position="40"/>
        <end position="51"/>
    </location>
</feature>
<reference evidence="4" key="1">
    <citation type="submission" date="2023-03" db="EMBL/GenBank/DDBJ databases">
        <authorList>
            <person name="Shen W."/>
            <person name="Cai J."/>
        </authorList>
    </citation>
    <scope>NUCLEOTIDE SEQUENCE</scope>
    <source>
        <strain evidence="4">P66-3</strain>
    </source>
</reference>
<feature type="region of interest" description="Disordered" evidence="1">
    <location>
        <begin position="26"/>
        <end position="53"/>
    </location>
</feature>
<protein>
    <submittedName>
        <fullName evidence="4">DUF6287 domain-containing protein</fullName>
    </submittedName>
</protein>
<sequence>MKTKRIIASLFIAFFLLAGCSTNASEKKTTDKTESSTVEKISDSSSAEKKQSPKKKKIALAGTYYTNEGSTATVEQLSDQEWKITYQVSEGEMTATFIPDWQSKGADYQSKTQMSKSDGDSGFKIDITAAASGEIKLTMSDGNPDHQMTFSNQKPKVTADPVLQGDLSTFEGSYSNDTTEKAIAESGFTLNGYTPTNYYQNQTTVFPGISKSGEDWIYWAGSSHAHYKMNKNQLPKKTNGYYEVTFLGTNAIAIEGKELVLTLVPSGVSGPDGKTSDENRIFFDSDNQESLREYHDEWWKAYQSKQTETDLDVEAILTGDFATLAGTWKNGEGRTLTINADGTTDNQEKIVAQRSEPAEDGISYVSIMPINGGGGAAIALYKIGATNPEGDQSDTTRPRIIITQNSGSFPAEEYYYRQD</sequence>
<dbReference type="EMBL" id="JARQAJ010000001">
    <property type="protein sequence ID" value="MDT2758219.1"/>
    <property type="molecule type" value="Genomic_DNA"/>
</dbReference>
<keyword evidence="5" id="KW-1185">Reference proteome</keyword>
<dbReference type="PROSITE" id="PS51257">
    <property type="entry name" value="PROKAR_LIPOPROTEIN"/>
    <property type="match status" value="1"/>
</dbReference>
<feature type="domain" description="DUF6287" evidence="3">
    <location>
        <begin position="310"/>
        <end position="342"/>
    </location>
</feature>
<gene>
    <name evidence="4" type="ORF">P7H27_00285</name>
</gene>
<evidence type="ECO:0000259" key="3">
    <source>
        <dbReference type="Pfam" id="PF19804"/>
    </source>
</evidence>
<evidence type="ECO:0000256" key="2">
    <source>
        <dbReference type="SAM" id="SignalP"/>
    </source>
</evidence>
<organism evidence="4 5">
    <name type="scientific">Enterococcus xiangfangensis</name>
    <dbReference type="NCBI Taxonomy" id="1296537"/>
    <lineage>
        <taxon>Bacteria</taxon>
        <taxon>Bacillati</taxon>
        <taxon>Bacillota</taxon>
        <taxon>Bacilli</taxon>
        <taxon>Lactobacillales</taxon>
        <taxon>Enterococcaceae</taxon>
        <taxon>Enterococcus</taxon>
    </lineage>
</organism>
<dbReference type="Proteomes" id="UP001181046">
    <property type="component" value="Unassembled WGS sequence"/>
</dbReference>
<dbReference type="Pfam" id="PF19804">
    <property type="entry name" value="DUF6287"/>
    <property type="match status" value="1"/>
</dbReference>
<comment type="caution">
    <text evidence="4">The sequence shown here is derived from an EMBL/GenBank/DDBJ whole genome shotgun (WGS) entry which is preliminary data.</text>
</comment>
<evidence type="ECO:0000313" key="4">
    <source>
        <dbReference type="EMBL" id="MDT2758219.1"/>
    </source>
</evidence>
<feature type="chain" id="PRO_5047140372" evidence="2">
    <location>
        <begin position="25"/>
        <end position="419"/>
    </location>
</feature>
<proteinExistence type="predicted"/>
<evidence type="ECO:0000256" key="1">
    <source>
        <dbReference type="SAM" id="MobiDB-lite"/>
    </source>
</evidence>
<feature type="signal peptide" evidence="2">
    <location>
        <begin position="1"/>
        <end position="24"/>
    </location>
</feature>
<dbReference type="InterPro" id="IPR046254">
    <property type="entry name" value="DUF6287"/>
</dbReference>
<evidence type="ECO:0000313" key="5">
    <source>
        <dbReference type="Proteomes" id="UP001181046"/>
    </source>
</evidence>
<accession>A0ABU3F6C1</accession>
<keyword evidence="2" id="KW-0732">Signal</keyword>